<dbReference type="InterPro" id="IPR054353">
    <property type="entry name" value="IstA-like_C"/>
</dbReference>
<gene>
    <name evidence="2" type="primary">istA</name>
    <name evidence="2" type="ORF">K7C98_08340</name>
</gene>
<evidence type="ECO:0000313" key="3">
    <source>
        <dbReference type="Proteomes" id="UP001139031"/>
    </source>
</evidence>
<sequence>MKRMTPEIEAEIVRLHSAEHWPIGTIARQLTIHHSVVRRVLGRKELMGPTLSERPSIVDPYLPFIRETLAAYPTLSSSRLLVMLRERGYPGQKSRLREVVARLRARPKGEAYLRLRTLPGEQAQVDWADFGTLKIGRAERPLMAFVVVLSWSRRLIARFYLGSQMPVFLAGHVYVLERLGGVPRELLYDNLKSAVVERRGDAIRFNPTLLNLATHYRFAPRACGPRRGNEKGRVERAIRYLREAFFAARPFDGLDDLNAQLEAFCDGPAMDRRWPEDQTRTVREAFAEEQPRLLPLPDASFPCETHVPVQVGKTPYIRFDLNDYSVPHRHVESELIAVTGIDRIRIVDGVNVVADHPRSYDRGARVEDPRHESALLEHKAAAKQHRGTDRLVVAAPSTGTFLIRVAERGHNLGTAVAQLLRLLDEYGACPLEQAIAECVQRDVVHIPAVRQLLQQDRHAVPRLPGAQPQDPRLRDIVVRPHALADYDLLTGTDQENDDDEP</sequence>
<dbReference type="RefSeq" id="WP_224191046.1">
    <property type="nucleotide sequence ID" value="NZ_JAIRAU010000005.1"/>
</dbReference>
<protein>
    <submittedName>
        <fullName evidence="2">IS21 family transposase</fullName>
    </submittedName>
</protein>
<dbReference type="PANTHER" id="PTHR35004">
    <property type="entry name" value="TRANSPOSASE RV3428C-RELATED"/>
    <property type="match status" value="1"/>
</dbReference>
<dbReference type="NCBIfam" id="NF033546">
    <property type="entry name" value="transpos_IS21"/>
    <property type="match status" value="1"/>
</dbReference>
<organism evidence="2 3">
    <name type="scientific">Nannocystis pusilla</name>
    <dbReference type="NCBI Taxonomy" id="889268"/>
    <lineage>
        <taxon>Bacteria</taxon>
        <taxon>Pseudomonadati</taxon>
        <taxon>Myxococcota</taxon>
        <taxon>Polyangia</taxon>
        <taxon>Nannocystales</taxon>
        <taxon>Nannocystaceae</taxon>
        <taxon>Nannocystis</taxon>
    </lineage>
</organism>
<dbReference type="SUPFAM" id="SSF46689">
    <property type="entry name" value="Homeodomain-like"/>
    <property type="match status" value="1"/>
</dbReference>
<dbReference type="Proteomes" id="UP001139031">
    <property type="component" value="Unassembled WGS sequence"/>
</dbReference>
<feature type="domain" description="Integrase catalytic" evidence="1">
    <location>
        <begin position="115"/>
        <end position="290"/>
    </location>
</feature>
<dbReference type="Pfam" id="PF22483">
    <property type="entry name" value="Mu-transpos_C_2"/>
    <property type="match status" value="1"/>
</dbReference>
<dbReference type="InterPro" id="IPR012337">
    <property type="entry name" value="RNaseH-like_sf"/>
</dbReference>
<comment type="caution">
    <text evidence="2">The sequence shown here is derived from an EMBL/GenBank/DDBJ whole genome shotgun (WGS) entry which is preliminary data.</text>
</comment>
<proteinExistence type="predicted"/>
<dbReference type="InterPro" id="IPR001584">
    <property type="entry name" value="Integrase_cat-core"/>
</dbReference>
<evidence type="ECO:0000259" key="1">
    <source>
        <dbReference type="PROSITE" id="PS50994"/>
    </source>
</evidence>
<accession>A0ABS7TM20</accession>
<keyword evidence="3" id="KW-1185">Reference proteome</keyword>
<dbReference type="EMBL" id="JAIRAU010000005">
    <property type="protein sequence ID" value="MBZ5709268.1"/>
    <property type="molecule type" value="Genomic_DNA"/>
</dbReference>
<dbReference type="PROSITE" id="PS50994">
    <property type="entry name" value="INTEGRASE"/>
    <property type="match status" value="1"/>
</dbReference>
<reference evidence="2" key="1">
    <citation type="submission" date="2021-08" db="EMBL/GenBank/DDBJ databases">
        <authorList>
            <person name="Stevens D.C."/>
        </authorList>
    </citation>
    <scope>NUCLEOTIDE SEQUENCE</scope>
    <source>
        <strain evidence="2">DSM 53165</strain>
    </source>
</reference>
<dbReference type="PANTHER" id="PTHR35004:SF7">
    <property type="entry name" value="INTEGRASE PROTEIN"/>
    <property type="match status" value="1"/>
</dbReference>
<name>A0ABS7TM20_9BACT</name>
<evidence type="ECO:0000313" key="2">
    <source>
        <dbReference type="EMBL" id="MBZ5709268.1"/>
    </source>
</evidence>
<dbReference type="SUPFAM" id="SSF53098">
    <property type="entry name" value="Ribonuclease H-like"/>
    <property type="match status" value="1"/>
</dbReference>
<dbReference type="InterPro" id="IPR009057">
    <property type="entry name" value="Homeodomain-like_sf"/>
</dbReference>